<comment type="caution">
    <text evidence="2">The sequence shown here is derived from an EMBL/GenBank/DDBJ whole genome shotgun (WGS) entry which is preliminary data.</text>
</comment>
<name>A0A4C1TSP1_EUMVA</name>
<dbReference type="AlphaFoldDB" id="A0A4C1TSP1"/>
<reference evidence="2 3" key="1">
    <citation type="journal article" date="2019" name="Commun. Biol.">
        <title>The bagworm genome reveals a unique fibroin gene that provides high tensile strength.</title>
        <authorList>
            <person name="Kono N."/>
            <person name="Nakamura H."/>
            <person name="Ohtoshi R."/>
            <person name="Tomita M."/>
            <person name="Numata K."/>
            <person name="Arakawa K."/>
        </authorList>
    </citation>
    <scope>NUCLEOTIDE SEQUENCE [LARGE SCALE GENOMIC DNA]</scope>
</reference>
<proteinExistence type="predicted"/>
<protein>
    <submittedName>
        <fullName evidence="2">Uncharacterized protein</fullName>
    </submittedName>
</protein>
<organism evidence="2 3">
    <name type="scientific">Eumeta variegata</name>
    <name type="common">Bagworm moth</name>
    <name type="synonym">Eumeta japonica</name>
    <dbReference type="NCBI Taxonomy" id="151549"/>
    <lineage>
        <taxon>Eukaryota</taxon>
        <taxon>Metazoa</taxon>
        <taxon>Ecdysozoa</taxon>
        <taxon>Arthropoda</taxon>
        <taxon>Hexapoda</taxon>
        <taxon>Insecta</taxon>
        <taxon>Pterygota</taxon>
        <taxon>Neoptera</taxon>
        <taxon>Endopterygota</taxon>
        <taxon>Lepidoptera</taxon>
        <taxon>Glossata</taxon>
        <taxon>Ditrysia</taxon>
        <taxon>Tineoidea</taxon>
        <taxon>Psychidae</taxon>
        <taxon>Oiketicinae</taxon>
        <taxon>Eumeta</taxon>
    </lineage>
</organism>
<dbReference type="Proteomes" id="UP000299102">
    <property type="component" value="Unassembled WGS sequence"/>
</dbReference>
<sequence length="92" mass="10136">MRHEEMFGGYAPFGDRRRAAVGAGAAPLRAPPPPRPPRPASGVRLPFFPTGDVSRSTATVLGKRSTRRRVEVCSKAHRLRRYREKSPNKVAG</sequence>
<gene>
    <name evidence="2" type="ORF">EVAR_8088_1</name>
</gene>
<evidence type="ECO:0000313" key="3">
    <source>
        <dbReference type="Proteomes" id="UP000299102"/>
    </source>
</evidence>
<keyword evidence="3" id="KW-1185">Reference proteome</keyword>
<evidence type="ECO:0000313" key="2">
    <source>
        <dbReference type="EMBL" id="GBP17015.1"/>
    </source>
</evidence>
<feature type="region of interest" description="Disordered" evidence="1">
    <location>
        <begin position="21"/>
        <end position="49"/>
    </location>
</feature>
<accession>A0A4C1TSP1</accession>
<dbReference type="EMBL" id="BGZK01000084">
    <property type="protein sequence ID" value="GBP17015.1"/>
    <property type="molecule type" value="Genomic_DNA"/>
</dbReference>
<evidence type="ECO:0000256" key="1">
    <source>
        <dbReference type="SAM" id="MobiDB-lite"/>
    </source>
</evidence>
<feature type="compositionally biased region" description="Pro residues" evidence="1">
    <location>
        <begin position="29"/>
        <end position="39"/>
    </location>
</feature>